<dbReference type="InterPro" id="IPR036866">
    <property type="entry name" value="RibonucZ/Hydroxyglut_hydro"/>
</dbReference>
<dbReference type="InterPro" id="IPR045761">
    <property type="entry name" value="ODP_dom"/>
</dbReference>
<accession>K1SVU0</accession>
<dbReference type="GO" id="GO:0010181">
    <property type="term" value="F:FMN binding"/>
    <property type="evidence" value="ECO:0007669"/>
    <property type="project" value="InterPro"/>
</dbReference>
<dbReference type="PANTHER" id="PTHR32145">
    <property type="entry name" value="DIFLAVIN FLAVOPROTEIN A 2-RELATED"/>
    <property type="match status" value="1"/>
</dbReference>
<name>K1SVU0_9ZZZZ</name>
<dbReference type="SMART" id="SM00849">
    <property type="entry name" value="Lactamase_B"/>
    <property type="match status" value="1"/>
</dbReference>
<proteinExistence type="predicted"/>
<feature type="non-terminal residue" evidence="5">
    <location>
        <position position="278"/>
    </location>
</feature>
<dbReference type="Gene3D" id="3.40.50.360">
    <property type="match status" value="1"/>
</dbReference>
<dbReference type="PANTHER" id="PTHR32145:SF20">
    <property type="entry name" value="FLAVOPROTEIN"/>
    <property type="match status" value="1"/>
</dbReference>
<feature type="domain" description="Flavodoxin-like" evidence="4">
    <location>
        <begin position="205"/>
        <end position="278"/>
    </location>
</feature>
<gene>
    <name evidence="5" type="ORF">OBE_06823</name>
</gene>
<evidence type="ECO:0000256" key="1">
    <source>
        <dbReference type="ARBA" id="ARBA00001962"/>
    </source>
</evidence>
<sequence length="278" mass="31699">MDYDSSRVFVENVKAALNGKTLDYIVVNHMEPDHAGSLRLICDLYPDAALVATKKAVDMMAQFFGDELKNEKIVVKEGDTVSLGKHELSFYTAPMVHWPEVMVTYESFEKVLFSADAFGTFGALNGNIFNDEYDIDRDWLPDYRRYYTNICGKYGMQVQSLLKKALTLDIQMICPLHGPIWRSNLVYIINKYDIWSKYEAEGNSVMIAYASIYGNTENAAYYLANELSKLGVKDIAMYDVSSTDVSYIISETFRCSHIVLMSATYNLEIYPKMDDYIS</sequence>
<dbReference type="PROSITE" id="PS50902">
    <property type="entry name" value="FLAVODOXIN_LIKE"/>
    <property type="match status" value="1"/>
</dbReference>
<dbReference type="InterPro" id="IPR001279">
    <property type="entry name" value="Metallo-B-lactamas"/>
</dbReference>
<protein>
    <submittedName>
        <fullName evidence="5">Metallo-beta-lactamase domain protein</fullName>
    </submittedName>
</protein>
<dbReference type="AlphaFoldDB" id="K1SVU0"/>
<evidence type="ECO:0000256" key="3">
    <source>
        <dbReference type="ARBA" id="ARBA00022982"/>
    </source>
</evidence>
<keyword evidence="3" id="KW-0249">Electron transport</keyword>
<comment type="cofactor">
    <cofactor evidence="1">
        <name>Fe cation</name>
        <dbReference type="ChEBI" id="CHEBI:24875"/>
    </cofactor>
</comment>
<dbReference type="InterPro" id="IPR051285">
    <property type="entry name" value="NADH_oxidoreductase_modular"/>
</dbReference>
<evidence type="ECO:0000259" key="4">
    <source>
        <dbReference type="PROSITE" id="PS50902"/>
    </source>
</evidence>
<dbReference type="InterPro" id="IPR008254">
    <property type="entry name" value="Flavodoxin/NO_synth"/>
</dbReference>
<dbReference type="InterPro" id="IPR029039">
    <property type="entry name" value="Flavoprotein-like_sf"/>
</dbReference>
<organism evidence="5">
    <name type="scientific">human gut metagenome</name>
    <dbReference type="NCBI Taxonomy" id="408170"/>
    <lineage>
        <taxon>unclassified sequences</taxon>
        <taxon>metagenomes</taxon>
        <taxon>organismal metagenomes</taxon>
    </lineage>
</organism>
<dbReference type="CDD" id="cd07709">
    <property type="entry name" value="flavodiiron_proteins_MBL-fold"/>
    <property type="match status" value="1"/>
</dbReference>
<dbReference type="EMBL" id="AJWZ01004704">
    <property type="protein sequence ID" value="EKC64682.1"/>
    <property type="molecule type" value="Genomic_DNA"/>
</dbReference>
<evidence type="ECO:0000313" key="5">
    <source>
        <dbReference type="EMBL" id="EKC64682.1"/>
    </source>
</evidence>
<reference evidence="5" key="1">
    <citation type="journal article" date="2013" name="Environ. Microbiol.">
        <title>Microbiota from the distal guts of lean and obese adolescents exhibit partial functional redundancy besides clear differences in community structure.</title>
        <authorList>
            <person name="Ferrer M."/>
            <person name="Ruiz A."/>
            <person name="Lanza F."/>
            <person name="Haange S.B."/>
            <person name="Oberbach A."/>
            <person name="Till H."/>
            <person name="Bargiela R."/>
            <person name="Campoy C."/>
            <person name="Segura M.T."/>
            <person name="Richter M."/>
            <person name="von Bergen M."/>
            <person name="Seifert J."/>
            <person name="Suarez A."/>
        </authorList>
    </citation>
    <scope>NUCLEOTIDE SEQUENCE</scope>
</reference>
<dbReference type="Pfam" id="PF19583">
    <property type="entry name" value="ODP"/>
    <property type="match status" value="1"/>
</dbReference>
<dbReference type="Gene3D" id="3.60.15.10">
    <property type="entry name" value="Ribonuclease Z/Hydroxyacylglutathione hydrolase-like"/>
    <property type="match status" value="1"/>
</dbReference>
<dbReference type="SUPFAM" id="SSF56281">
    <property type="entry name" value="Metallo-hydrolase/oxidoreductase"/>
    <property type="match status" value="1"/>
</dbReference>
<keyword evidence="2" id="KW-0813">Transport</keyword>
<evidence type="ECO:0000256" key="2">
    <source>
        <dbReference type="ARBA" id="ARBA00022448"/>
    </source>
</evidence>
<comment type="caution">
    <text evidence="5">The sequence shown here is derived from an EMBL/GenBank/DDBJ whole genome shotgun (WGS) entry which is preliminary data.</text>
</comment>